<comment type="similarity">
    <text evidence="2">Belongs to the ROK (NagC/XylR) family.</text>
</comment>
<dbReference type="Proteomes" id="UP000657421">
    <property type="component" value="Unassembled WGS sequence"/>
</dbReference>
<dbReference type="Gene3D" id="3.30.420.40">
    <property type="match status" value="2"/>
</dbReference>
<dbReference type="PANTHER" id="PTHR18964">
    <property type="entry name" value="ROK (REPRESSOR, ORF, KINASE) FAMILY"/>
    <property type="match status" value="1"/>
</dbReference>
<dbReference type="Pfam" id="PF00480">
    <property type="entry name" value="ROK"/>
    <property type="match status" value="1"/>
</dbReference>
<evidence type="ECO:0000256" key="2">
    <source>
        <dbReference type="ARBA" id="ARBA00006479"/>
    </source>
</evidence>
<comment type="function">
    <text evidence="1">Transcriptional repressor of xylose-utilizing enzymes.</text>
</comment>
<keyword evidence="3" id="KW-0119">Carbohydrate metabolism</keyword>
<reference evidence="4 5" key="1">
    <citation type="submission" date="2020-08" db="EMBL/GenBank/DDBJ databases">
        <title>Genome public.</title>
        <authorList>
            <person name="Liu C."/>
            <person name="Sun Q."/>
        </authorList>
    </citation>
    <scope>NUCLEOTIDE SEQUENCE [LARGE SCALE GENOMIC DNA]</scope>
    <source>
        <strain evidence="4 5">NSJ-46</strain>
    </source>
</reference>
<dbReference type="InterPro" id="IPR043129">
    <property type="entry name" value="ATPase_NBD"/>
</dbReference>
<dbReference type="SUPFAM" id="SSF46785">
    <property type="entry name" value="Winged helix' DNA-binding domain"/>
    <property type="match status" value="1"/>
</dbReference>
<dbReference type="InterPro" id="IPR036388">
    <property type="entry name" value="WH-like_DNA-bd_sf"/>
</dbReference>
<dbReference type="RefSeq" id="WP_249308358.1">
    <property type="nucleotide sequence ID" value="NZ_JACRSZ010000008.1"/>
</dbReference>
<dbReference type="Gene3D" id="1.10.10.10">
    <property type="entry name" value="Winged helix-like DNA-binding domain superfamily/Winged helix DNA-binding domain"/>
    <property type="match status" value="1"/>
</dbReference>
<dbReference type="InterPro" id="IPR036390">
    <property type="entry name" value="WH_DNA-bd_sf"/>
</dbReference>
<protein>
    <submittedName>
        <fullName evidence="4">ROK family transcriptional regulator</fullName>
    </submittedName>
</protein>
<gene>
    <name evidence="4" type="ORF">H8716_09210</name>
</gene>
<keyword evidence="3" id="KW-0859">Xylose metabolism</keyword>
<evidence type="ECO:0000313" key="5">
    <source>
        <dbReference type="Proteomes" id="UP000657421"/>
    </source>
</evidence>
<dbReference type="PANTHER" id="PTHR18964:SF149">
    <property type="entry name" value="BIFUNCTIONAL UDP-N-ACETYLGLUCOSAMINE 2-EPIMERASE_N-ACETYLMANNOSAMINE KINASE"/>
    <property type="match status" value="1"/>
</dbReference>
<sequence length="381" mass="41905">MAKTILTGNPELIRDINTQSVIRTILEHGSISRAAIAGHLGLTKATVSAIVQVLLDRGLIEEIGSDDTKKGRKPILLRLDPTCGYIISLDLASETITLMTANLLGGNCHIYQYSAPENSANLIPTLVTAIQAAIDTLPESRYGLLGIALGIHGVVHHNQIIFLPYSSYADLDLVTPLSEAFHVPVLMENEANLSVLGEWSFCHQTNEMLYISVHSGIGVGIIMKNQLVKGKNGYAGEFGHSIIQIGGRPCPCGNQGCLEQYASERALFAELSELKHMPIHADIFEDLYRRGDPDARRLVKNFITYMSIGINNLLNTFNPDIIILNSVLHRCRPTICEDITNSLHNTMKQYCHLIPSTLQDSATLLGGVYLIQHQFLYPNQI</sequence>
<dbReference type="InterPro" id="IPR011991">
    <property type="entry name" value="ArsR-like_HTH"/>
</dbReference>
<evidence type="ECO:0000313" key="4">
    <source>
        <dbReference type="EMBL" id="MBC8573260.1"/>
    </source>
</evidence>
<dbReference type="EMBL" id="JACRSZ010000008">
    <property type="protein sequence ID" value="MBC8573260.1"/>
    <property type="molecule type" value="Genomic_DNA"/>
</dbReference>
<name>A0ABR7NA24_9FIRM</name>
<dbReference type="Pfam" id="PF13412">
    <property type="entry name" value="HTH_24"/>
    <property type="match status" value="1"/>
</dbReference>
<dbReference type="PROSITE" id="PS01125">
    <property type="entry name" value="ROK"/>
    <property type="match status" value="1"/>
</dbReference>
<proteinExistence type="inferred from homology"/>
<dbReference type="InterPro" id="IPR000600">
    <property type="entry name" value="ROK"/>
</dbReference>
<evidence type="ECO:0000256" key="1">
    <source>
        <dbReference type="ARBA" id="ARBA00002486"/>
    </source>
</evidence>
<dbReference type="SUPFAM" id="SSF53067">
    <property type="entry name" value="Actin-like ATPase domain"/>
    <property type="match status" value="1"/>
</dbReference>
<comment type="caution">
    <text evidence="4">The sequence shown here is derived from an EMBL/GenBank/DDBJ whole genome shotgun (WGS) entry which is preliminary data.</text>
</comment>
<keyword evidence="5" id="KW-1185">Reference proteome</keyword>
<dbReference type="CDD" id="cd00090">
    <property type="entry name" value="HTH_ARSR"/>
    <property type="match status" value="1"/>
</dbReference>
<accession>A0ABR7NA24</accession>
<dbReference type="InterPro" id="IPR049874">
    <property type="entry name" value="ROK_cs"/>
</dbReference>
<evidence type="ECO:0000256" key="3">
    <source>
        <dbReference type="ARBA" id="ARBA00022629"/>
    </source>
</evidence>
<organism evidence="4 5">
    <name type="scientific">Jingyaoa shaoxingensis</name>
    <dbReference type="NCBI Taxonomy" id="2763671"/>
    <lineage>
        <taxon>Bacteria</taxon>
        <taxon>Bacillati</taxon>
        <taxon>Bacillota</taxon>
        <taxon>Clostridia</taxon>
        <taxon>Lachnospirales</taxon>
        <taxon>Lachnospiraceae</taxon>
        <taxon>Jingyaoa</taxon>
    </lineage>
</organism>
<dbReference type="CDD" id="cd24077">
    <property type="entry name" value="ASKHA_ATPase_ROK_SaXylR-like"/>
    <property type="match status" value="1"/>
</dbReference>